<name>A0A9N9BE20_9GLOM</name>
<proteinExistence type="predicted"/>
<organism evidence="1 2">
    <name type="scientific">Dentiscutata erythropus</name>
    <dbReference type="NCBI Taxonomy" id="1348616"/>
    <lineage>
        <taxon>Eukaryota</taxon>
        <taxon>Fungi</taxon>
        <taxon>Fungi incertae sedis</taxon>
        <taxon>Mucoromycota</taxon>
        <taxon>Glomeromycotina</taxon>
        <taxon>Glomeromycetes</taxon>
        <taxon>Diversisporales</taxon>
        <taxon>Gigasporaceae</taxon>
        <taxon>Dentiscutata</taxon>
    </lineage>
</organism>
<reference evidence="1" key="1">
    <citation type="submission" date="2021-06" db="EMBL/GenBank/DDBJ databases">
        <authorList>
            <person name="Kallberg Y."/>
            <person name="Tangrot J."/>
            <person name="Rosling A."/>
        </authorList>
    </citation>
    <scope>NUCLEOTIDE SEQUENCE</scope>
    <source>
        <strain evidence="1">MA453B</strain>
    </source>
</reference>
<dbReference type="Proteomes" id="UP000789405">
    <property type="component" value="Unassembled WGS sequence"/>
</dbReference>
<sequence>MIKSSTELSDTQKVEYQKIRTSINDIYKDKECDHYFVDPDDLEYNAVFLDTSKASFEDVEQLIAKILKTKNKIYTKLHSFFGDEITIQILRLVEHLATNNIKILLNSTRDLVKDDKELLKRIDKKLNKKCKPLKITNSEFKKLIKQFRAGVVNTINKPGPLYAIDSVLSCYKEVVETNEDELNKIKRLVLEQFYKQTDVSLMGAFFRFTPEGEFKYKMSPDLLNKHQFVYVIYRILVERVSDERLEYKVNNIFDQLDFII</sequence>
<gene>
    <name evidence="1" type="ORF">DERYTH_LOCUS5810</name>
</gene>
<accession>A0A9N9BE20</accession>
<keyword evidence="2" id="KW-1185">Reference proteome</keyword>
<protein>
    <submittedName>
        <fullName evidence="1">18507_t:CDS:1</fullName>
    </submittedName>
</protein>
<dbReference type="AlphaFoldDB" id="A0A9N9BE20"/>
<comment type="caution">
    <text evidence="1">The sequence shown here is derived from an EMBL/GenBank/DDBJ whole genome shotgun (WGS) entry which is preliminary data.</text>
</comment>
<dbReference type="OrthoDB" id="2482127at2759"/>
<evidence type="ECO:0000313" key="2">
    <source>
        <dbReference type="Proteomes" id="UP000789405"/>
    </source>
</evidence>
<evidence type="ECO:0000313" key="1">
    <source>
        <dbReference type="EMBL" id="CAG8562546.1"/>
    </source>
</evidence>
<dbReference type="EMBL" id="CAJVPY010002495">
    <property type="protein sequence ID" value="CAG8562546.1"/>
    <property type="molecule type" value="Genomic_DNA"/>
</dbReference>